<organism evidence="1 2">
    <name type="scientific">Chlorobium phaeobacteroides (strain DSM 266 / SMG 266 / 2430)</name>
    <dbReference type="NCBI Taxonomy" id="290317"/>
    <lineage>
        <taxon>Bacteria</taxon>
        <taxon>Pseudomonadati</taxon>
        <taxon>Chlorobiota</taxon>
        <taxon>Chlorobiia</taxon>
        <taxon>Chlorobiales</taxon>
        <taxon>Chlorobiaceae</taxon>
        <taxon>Chlorobium/Pelodictyon group</taxon>
        <taxon>Chlorobium</taxon>
    </lineage>
</organism>
<reference evidence="1 2" key="1">
    <citation type="submission" date="2006-12" db="EMBL/GenBank/DDBJ databases">
        <title>Complete sequence of Chlorobium phaeobacteroides DSM 266.</title>
        <authorList>
            <consortium name="US DOE Joint Genome Institute"/>
            <person name="Copeland A."/>
            <person name="Lucas S."/>
            <person name="Lapidus A."/>
            <person name="Barry K."/>
            <person name="Detter J.C."/>
            <person name="Glavina del Rio T."/>
            <person name="Hammon N."/>
            <person name="Israni S."/>
            <person name="Pitluck S."/>
            <person name="Goltsman E."/>
            <person name="Schmutz J."/>
            <person name="Larimer F."/>
            <person name="Land M."/>
            <person name="Hauser L."/>
            <person name="Mikhailova N."/>
            <person name="Li T."/>
            <person name="Overmann J."/>
            <person name="Bryant D.A."/>
            <person name="Richardson P."/>
        </authorList>
    </citation>
    <scope>NUCLEOTIDE SEQUENCE [LARGE SCALE GENOMIC DNA]</scope>
    <source>
        <strain evidence="1 2">DSM 266</strain>
    </source>
</reference>
<proteinExistence type="predicted"/>
<dbReference type="HOGENOM" id="CLU_1021940_0_0_10"/>
<keyword evidence="2" id="KW-1185">Reference proteome</keyword>
<evidence type="ECO:0000313" key="2">
    <source>
        <dbReference type="Proteomes" id="UP000008701"/>
    </source>
</evidence>
<sequence length="272" mass="31473">MSEYESSPESNQSAFPDPFHPVGIWSSLYNCLEEYRSFLQAAANAGTSAKTVSGRIYVHSSKLEEHISCCDMLLERQYETAPLDNDIYDLKKEIQDTIKRIIPAKTVISYAVSYTFNTLQQRLSSNKIGVIELENTIKAMTFLLALDEQQKVIESFLYIRELKKWLKQEWFEEIISVKKETDTKYRGKFSAYKPLTEVIEAVNIHKSGEKWPDIVFFEIETPLFKIAGSTPKAAKLFCDYYEIPGKENALHEAYKRYKKRKKKKNDTRSITG</sequence>
<dbReference type="KEGG" id="cph:Cpha266_1626"/>
<dbReference type="EMBL" id="CP000492">
    <property type="protein sequence ID" value="ABL65647.1"/>
    <property type="molecule type" value="Genomic_DNA"/>
</dbReference>
<dbReference type="RefSeq" id="WP_011745457.1">
    <property type="nucleotide sequence ID" value="NC_008639.1"/>
</dbReference>
<accession>A1BGX0</accession>
<dbReference type="AlphaFoldDB" id="A1BGX0"/>
<gene>
    <name evidence="1" type="ordered locus">Cpha266_1626</name>
</gene>
<evidence type="ECO:0000313" key="1">
    <source>
        <dbReference type="EMBL" id="ABL65647.1"/>
    </source>
</evidence>
<name>A1BGX0_CHLPD</name>
<protein>
    <submittedName>
        <fullName evidence="1">Uncharacterized protein</fullName>
    </submittedName>
</protein>
<dbReference type="Proteomes" id="UP000008701">
    <property type="component" value="Chromosome"/>
</dbReference>